<gene>
    <name evidence="2" type="ORF">HHT355_0390</name>
</gene>
<dbReference type="AlphaFoldDB" id="A0A0H5STI5"/>
<reference evidence="2 3" key="1">
    <citation type="submission" date="2015-06" db="EMBL/GenBank/DDBJ databases">
        <authorList>
            <person name="Wibberg Daniel"/>
        </authorList>
    </citation>
    <scope>NUCLEOTIDE SEQUENCE [LARGE SCALE GENOMIC DNA]</scope>
    <source>
        <strain evidence="2 3">T3/55T</strain>
    </source>
</reference>
<evidence type="ECO:0000313" key="2">
    <source>
        <dbReference type="EMBL" id="CRZ33598.1"/>
    </source>
</evidence>
<evidence type="ECO:0000256" key="1">
    <source>
        <dbReference type="SAM" id="MobiDB-lite"/>
    </source>
</evidence>
<accession>A0A0H5STI5</accession>
<keyword evidence="3" id="KW-1185">Reference proteome</keyword>
<evidence type="ECO:0000313" key="3">
    <source>
        <dbReference type="Proteomes" id="UP000236497"/>
    </source>
</evidence>
<protein>
    <submittedName>
        <fullName evidence="2">Uncharacterized protein</fullName>
    </submittedName>
</protein>
<sequence length="60" mass="7399">MLFEPSKKPTYYRFPSFQSVAELDNRMYFPEKPDNTKEDIRHDHDQYDYMPEKDNYSDDI</sequence>
<proteinExistence type="predicted"/>
<name>A0A0H5STI5_HERHM</name>
<dbReference type="Proteomes" id="UP000236497">
    <property type="component" value="Unassembled WGS sequence"/>
</dbReference>
<organism evidence="2 3">
    <name type="scientific">Herbinix hemicellulosilytica</name>
    <dbReference type="NCBI Taxonomy" id="1564487"/>
    <lineage>
        <taxon>Bacteria</taxon>
        <taxon>Bacillati</taxon>
        <taxon>Bacillota</taxon>
        <taxon>Clostridia</taxon>
        <taxon>Lachnospirales</taxon>
        <taxon>Lachnospiraceae</taxon>
        <taxon>Herbinix</taxon>
    </lineage>
</organism>
<dbReference type="EMBL" id="CVTD020000008">
    <property type="protein sequence ID" value="CRZ33598.1"/>
    <property type="molecule type" value="Genomic_DNA"/>
</dbReference>
<feature type="region of interest" description="Disordered" evidence="1">
    <location>
        <begin position="31"/>
        <end position="60"/>
    </location>
</feature>
<dbReference type="OrthoDB" id="2054750at2"/>
<dbReference type="RefSeq" id="WP_103201767.1">
    <property type="nucleotide sequence ID" value="NZ_CVTD020000008.1"/>
</dbReference>